<gene>
    <name evidence="3" type="ORF">MATL_G00053440</name>
</gene>
<proteinExistence type="predicted"/>
<dbReference type="InterPro" id="IPR001478">
    <property type="entry name" value="PDZ"/>
</dbReference>
<feature type="compositionally biased region" description="Basic and acidic residues" evidence="1">
    <location>
        <begin position="421"/>
        <end position="438"/>
    </location>
</feature>
<dbReference type="CDD" id="cd06745">
    <property type="entry name" value="PDZ_SIPA1-like"/>
    <property type="match status" value="1"/>
</dbReference>
<keyword evidence="4" id="KW-1185">Reference proteome</keyword>
<dbReference type="EMBL" id="JAFDVH010000003">
    <property type="protein sequence ID" value="KAG7484766.1"/>
    <property type="molecule type" value="Genomic_DNA"/>
</dbReference>
<feature type="compositionally biased region" description="Polar residues" evidence="1">
    <location>
        <begin position="440"/>
        <end position="455"/>
    </location>
</feature>
<evidence type="ECO:0000313" key="3">
    <source>
        <dbReference type="EMBL" id="KAG7484766.1"/>
    </source>
</evidence>
<dbReference type="AlphaFoldDB" id="A0A9D3QAQ9"/>
<evidence type="ECO:0000256" key="1">
    <source>
        <dbReference type="SAM" id="MobiDB-lite"/>
    </source>
</evidence>
<comment type="caution">
    <text evidence="3">The sequence shown here is derived from an EMBL/GenBank/DDBJ whole genome shotgun (WGS) entry which is preliminary data.</text>
</comment>
<feature type="compositionally biased region" description="Basic and acidic residues" evidence="1">
    <location>
        <begin position="501"/>
        <end position="513"/>
    </location>
</feature>
<name>A0A9D3QAQ9_MEGAT</name>
<evidence type="ECO:0000313" key="4">
    <source>
        <dbReference type="Proteomes" id="UP001046870"/>
    </source>
</evidence>
<protein>
    <recommendedName>
        <fullName evidence="2">PDZ domain-containing protein</fullName>
    </recommendedName>
</protein>
<feature type="domain" description="PDZ" evidence="2">
    <location>
        <begin position="159"/>
        <end position="235"/>
    </location>
</feature>
<dbReference type="InterPro" id="IPR050989">
    <property type="entry name" value="Rap1_Ran_GAP"/>
</dbReference>
<dbReference type="Proteomes" id="UP001046870">
    <property type="component" value="Chromosome 3"/>
</dbReference>
<feature type="region of interest" description="Disordered" evidence="1">
    <location>
        <begin position="483"/>
        <end position="513"/>
    </location>
</feature>
<evidence type="ECO:0000259" key="2">
    <source>
        <dbReference type="PROSITE" id="PS50106"/>
    </source>
</evidence>
<dbReference type="SUPFAM" id="SSF50156">
    <property type="entry name" value="PDZ domain-like"/>
    <property type="match status" value="1"/>
</dbReference>
<dbReference type="PROSITE" id="PS50106">
    <property type="entry name" value="PDZ"/>
    <property type="match status" value="1"/>
</dbReference>
<dbReference type="OrthoDB" id="2499658at2759"/>
<dbReference type="PANTHER" id="PTHR15711">
    <property type="entry name" value="RAP GTPASE-ACTIVATING PROTEIN"/>
    <property type="match status" value="1"/>
</dbReference>
<accession>A0A9D3QAQ9</accession>
<dbReference type="Gene3D" id="2.30.42.10">
    <property type="match status" value="1"/>
</dbReference>
<feature type="region of interest" description="Disordered" evidence="1">
    <location>
        <begin position="413"/>
        <end position="459"/>
    </location>
</feature>
<dbReference type="GO" id="GO:0005737">
    <property type="term" value="C:cytoplasm"/>
    <property type="evidence" value="ECO:0007669"/>
    <property type="project" value="TreeGrafter"/>
</dbReference>
<feature type="region of interest" description="Disordered" evidence="1">
    <location>
        <begin position="259"/>
        <end position="316"/>
    </location>
</feature>
<sequence length="581" mass="63864">MATRTRQEYLKDLAENCVTTTPMESSTKFQLPLLGGKRKDKLKGAKGAELHSAGALVWAVTAAGDGTGEQKLPCLLAISAESVVLIERCSRKVVFNCCCRDVIGWKAGLDGGTRGEPYLDVFYERGQSVSVSLPDGQADDIKEIVQRLELETRGCEAREVTPLRNAVGQPGFLLSEEGFVVELQPFGYAESGGLRLGARVVRLCGRPLVSLDLEERANLMRTASRIHLTVIPPDENGKPRRSYSELRQRAIQDVECKAGEGPPAEAWVIDEREEEREAERERKQGEESEEKAEPVGNGKTRPGEGCDGSLLSPSNTPLLRAASLQDNTLAQPPDFAPSLTRCYSLEKHPPCQDSCDGHVYDNVWVSADRHIYENVGELKNATPDLILAVNPKIPLEEEEEEELQKQFVGLELSDQPSASDPSHRGTQPERVDGVDRSSRARSLQKSISKILSETPESTEEEWQSIAALDAACRGILAALSREDLKSGGGPEASSDCSSGMDKSDFKESDSSIHLEEKVSQLESMLKKLQDDLQKEKEDKAQLQAEVQSLRQNNQRLQEESQSTVARLIKVTELLCSVNKPC</sequence>
<dbReference type="InterPro" id="IPR036034">
    <property type="entry name" value="PDZ_sf"/>
</dbReference>
<dbReference type="PANTHER" id="PTHR15711:SF64">
    <property type="entry name" value="SIGNAL-INDUCED PROLIFERATION-ASSOCIATED PROTEIN 1 ISOFORM X1"/>
    <property type="match status" value="1"/>
</dbReference>
<dbReference type="SMART" id="SM00228">
    <property type="entry name" value="PDZ"/>
    <property type="match status" value="1"/>
</dbReference>
<reference evidence="3" key="1">
    <citation type="submission" date="2021-01" db="EMBL/GenBank/DDBJ databases">
        <authorList>
            <person name="Zahm M."/>
            <person name="Roques C."/>
            <person name="Cabau C."/>
            <person name="Klopp C."/>
            <person name="Donnadieu C."/>
            <person name="Jouanno E."/>
            <person name="Lampietro C."/>
            <person name="Louis A."/>
            <person name="Herpin A."/>
            <person name="Echchiki A."/>
            <person name="Berthelot C."/>
            <person name="Parey E."/>
            <person name="Roest-Crollius H."/>
            <person name="Braasch I."/>
            <person name="Postlethwait J."/>
            <person name="Bobe J."/>
            <person name="Montfort J."/>
            <person name="Bouchez O."/>
            <person name="Begum T."/>
            <person name="Mejri S."/>
            <person name="Adams A."/>
            <person name="Chen W.-J."/>
            <person name="Guiguen Y."/>
        </authorList>
    </citation>
    <scope>NUCLEOTIDE SEQUENCE</scope>
    <source>
        <strain evidence="3">YG-15Mar2019-1</strain>
        <tissue evidence="3">Brain</tissue>
    </source>
</reference>
<organism evidence="3 4">
    <name type="scientific">Megalops atlanticus</name>
    <name type="common">Tarpon</name>
    <name type="synonym">Clupea gigantea</name>
    <dbReference type="NCBI Taxonomy" id="7932"/>
    <lineage>
        <taxon>Eukaryota</taxon>
        <taxon>Metazoa</taxon>
        <taxon>Chordata</taxon>
        <taxon>Craniata</taxon>
        <taxon>Vertebrata</taxon>
        <taxon>Euteleostomi</taxon>
        <taxon>Actinopterygii</taxon>
        <taxon>Neopterygii</taxon>
        <taxon>Teleostei</taxon>
        <taxon>Elopiformes</taxon>
        <taxon>Megalopidae</taxon>
        <taxon>Megalops</taxon>
    </lineage>
</organism>
<dbReference type="GO" id="GO:0005096">
    <property type="term" value="F:GTPase activator activity"/>
    <property type="evidence" value="ECO:0007669"/>
    <property type="project" value="TreeGrafter"/>
</dbReference>
<feature type="compositionally biased region" description="Basic and acidic residues" evidence="1">
    <location>
        <begin position="275"/>
        <end position="286"/>
    </location>
</feature>